<reference evidence="2 3" key="1">
    <citation type="journal article" date="2019" name="Sci. Rep.">
        <title>Orb-weaving spider Araneus ventricosus genome elucidates the spidroin gene catalogue.</title>
        <authorList>
            <person name="Kono N."/>
            <person name="Nakamura H."/>
            <person name="Ohtoshi R."/>
            <person name="Moran D.A.P."/>
            <person name="Shinohara A."/>
            <person name="Yoshida Y."/>
            <person name="Fujiwara M."/>
            <person name="Mori M."/>
            <person name="Tomita M."/>
            <person name="Arakawa K."/>
        </authorList>
    </citation>
    <scope>NUCLEOTIDE SEQUENCE [LARGE SCALE GENOMIC DNA]</scope>
</reference>
<dbReference type="EMBL" id="BGPR01031538">
    <property type="protein sequence ID" value="GBO04682.1"/>
    <property type="molecule type" value="Genomic_DNA"/>
</dbReference>
<evidence type="ECO:0000256" key="1">
    <source>
        <dbReference type="SAM" id="MobiDB-lite"/>
    </source>
</evidence>
<accession>A0A4Y2TWI3</accession>
<protein>
    <submittedName>
        <fullName evidence="2">Uncharacterized protein</fullName>
    </submittedName>
</protein>
<name>A0A4Y2TWI3_ARAVE</name>
<feature type="region of interest" description="Disordered" evidence="1">
    <location>
        <begin position="1"/>
        <end position="42"/>
    </location>
</feature>
<keyword evidence="3" id="KW-1185">Reference proteome</keyword>
<dbReference type="Proteomes" id="UP000499080">
    <property type="component" value="Unassembled WGS sequence"/>
</dbReference>
<sequence length="85" mass="10153">MQNVKGRLKINQELRERQTRDEENFAPPIANSRTEQKRRALSREKKQPFLHLELHGAERIFTDPTMVWIEVAFHWLSASRDFACF</sequence>
<evidence type="ECO:0000313" key="3">
    <source>
        <dbReference type="Proteomes" id="UP000499080"/>
    </source>
</evidence>
<evidence type="ECO:0000313" key="2">
    <source>
        <dbReference type="EMBL" id="GBO04682.1"/>
    </source>
</evidence>
<dbReference type="AlphaFoldDB" id="A0A4Y2TWI3"/>
<organism evidence="2 3">
    <name type="scientific">Araneus ventricosus</name>
    <name type="common">Orbweaver spider</name>
    <name type="synonym">Epeira ventricosa</name>
    <dbReference type="NCBI Taxonomy" id="182803"/>
    <lineage>
        <taxon>Eukaryota</taxon>
        <taxon>Metazoa</taxon>
        <taxon>Ecdysozoa</taxon>
        <taxon>Arthropoda</taxon>
        <taxon>Chelicerata</taxon>
        <taxon>Arachnida</taxon>
        <taxon>Araneae</taxon>
        <taxon>Araneomorphae</taxon>
        <taxon>Entelegynae</taxon>
        <taxon>Araneoidea</taxon>
        <taxon>Araneidae</taxon>
        <taxon>Araneus</taxon>
    </lineage>
</organism>
<gene>
    <name evidence="2" type="ORF">AVEN_23504_1</name>
</gene>
<proteinExistence type="predicted"/>
<comment type="caution">
    <text evidence="2">The sequence shown here is derived from an EMBL/GenBank/DDBJ whole genome shotgun (WGS) entry which is preliminary data.</text>
</comment>
<feature type="compositionally biased region" description="Basic and acidic residues" evidence="1">
    <location>
        <begin position="10"/>
        <end position="23"/>
    </location>
</feature>